<dbReference type="AlphaFoldDB" id="A0AA50Q612"/>
<dbReference type="KEGG" id="sog:RA178_01805"/>
<dbReference type="Proteomes" id="UP001236800">
    <property type="component" value="Chromosome"/>
</dbReference>
<reference evidence="1" key="1">
    <citation type="submission" date="2023-08" db="EMBL/GenBank/DDBJ databases">
        <title>Complete genome sequence of Shewanella oncorhynchi Z-P2, a siderophore putrebactin-producing bacterium.</title>
        <authorList>
            <person name="Zhang Y."/>
        </authorList>
    </citation>
    <scope>NUCLEOTIDE SEQUENCE</scope>
    <source>
        <strain evidence="1">Z-P2</strain>
    </source>
</reference>
<proteinExistence type="predicted"/>
<accession>A0AA50Q612</accession>
<protein>
    <submittedName>
        <fullName evidence="1">Uncharacterized protein</fullName>
    </submittedName>
</protein>
<sequence length="237" mass="26889">MKNTLVIILIIFQIACSTIIQHNGAEIIEQDVGYGSIKSIKKLASYRVGSLDEYPMLKLSGIYIQGKISDGFLSDCKGEQWNIGFGNVLIFSQDNNVNIAYEAKYKCEINNESVVKFLKYKNNTIKDEIEEEIKNKSEEGLYRQSDNFANRVFEQSGYDRAINFSCAELKMTSSKASLNYEKDILKYVKSLTGDKYSEDIMKLALQRGLLLVSQGLLKVSNDYCQAIDFGGSMYKRF</sequence>
<organism evidence="1">
    <name type="scientific">Shewanella oncorhynchi</name>
    <dbReference type="NCBI Taxonomy" id="2726434"/>
    <lineage>
        <taxon>Bacteria</taxon>
        <taxon>Pseudomonadati</taxon>
        <taxon>Pseudomonadota</taxon>
        <taxon>Gammaproteobacteria</taxon>
        <taxon>Alteromonadales</taxon>
        <taxon>Shewanellaceae</taxon>
        <taxon>Shewanella</taxon>
    </lineage>
</organism>
<dbReference type="EMBL" id="CP132914">
    <property type="protein sequence ID" value="WMB73387.1"/>
    <property type="molecule type" value="Genomic_DNA"/>
</dbReference>
<dbReference type="RefSeq" id="WP_306684282.1">
    <property type="nucleotide sequence ID" value="NZ_CP132914.1"/>
</dbReference>
<gene>
    <name evidence="1" type="ORF">RA178_01805</name>
</gene>
<name>A0AA50Q612_9GAMM</name>
<evidence type="ECO:0000313" key="1">
    <source>
        <dbReference type="EMBL" id="WMB73387.1"/>
    </source>
</evidence>
<dbReference type="GeneID" id="301337879"/>